<gene>
    <name evidence="4" type="ordered locus">Hore_07080</name>
</gene>
<feature type="transmembrane region" description="Helical" evidence="3">
    <location>
        <begin position="415"/>
        <end position="442"/>
    </location>
</feature>
<name>B8CVZ6_HALOH</name>
<evidence type="ECO:0000313" key="5">
    <source>
        <dbReference type="Proteomes" id="UP000000719"/>
    </source>
</evidence>
<keyword evidence="3" id="KW-0812">Transmembrane</keyword>
<evidence type="ECO:0000256" key="1">
    <source>
        <dbReference type="ARBA" id="ARBA00005278"/>
    </source>
</evidence>
<dbReference type="STRING" id="373903.Hore_07080"/>
<dbReference type="HOGENOM" id="CLU_021639_3_1_9"/>
<comment type="similarity">
    <text evidence="1">Belongs to the GerABKA family.</text>
</comment>
<feature type="transmembrane region" description="Helical" evidence="3">
    <location>
        <begin position="388"/>
        <end position="408"/>
    </location>
</feature>
<feature type="transmembrane region" description="Helical" evidence="3">
    <location>
        <begin position="292"/>
        <end position="312"/>
    </location>
</feature>
<reference evidence="4 5" key="1">
    <citation type="journal article" date="2009" name="PLoS ONE">
        <title>Genome analysis of the anaerobic thermohalophilic bacterium Halothermothrix orenii.</title>
        <authorList>
            <person name="Mavromatis K."/>
            <person name="Ivanova N."/>
            <person name="Anderson I."/>
            <person name="Lykidis A."/>
            <person name="Hooper S.D."/>
            <person name="Sun H."/>
            <person name="Kunin V."/>
            <person name="Lapidus A."/>
            <person name="Hugenholtz P."/>
            <person name="Patel B."/>
            <person name="Kyrpides N.C."/>
        </authorList>
    </citation>
    <scope>NUCLEOTIDE SEQUENCE [LARGE SCALE GENOMIC DNA]</scope>
    <source>
        <strain evidence="5">H 168 / OCM 544 / DSM 9562</strain>
    </source>
</reference>
<accession>B8CVZ6</accession>
<keyword evidence="2 3" id="KW-0472">Membrane</keyword>
<feature type="transmembrane region" description="Helical" evidence="3">
    <location>
        <begin position="332"/>
        <end position="350"/>
    </location>
</feature>
<dbReference type="InterPro" id="IPR050768">
    <property type="entry name" value="UPF0353/GerABKA_families"/>
</dbReference>
<dbReference type="Pfam" id="PF03323">
    <property type="entry name" value="GerA"/>
    <property type="match status" value="1"/>
</dbReference>
<dbReference type="Proteomes" id="UP000000719">
    <property type="component" value="Chromosome"/>
</dbReference>
<dbReference type="PANTHER" id="PTHR22550">
    <property type="entry name" value="SPORE GERMINATION PROTEIN"/>
    <property type="match status" value="1"/>
</dbReference>
<sequence length="501" mass="56218">MEQGSDEVDKPLSKKLEDNLKTLKNELGADESFDVLTREFEIGDKEAALIFIDGFIKDDLILPILYMMETSREDISVDVIKKILKRRLPYYEVSTVKTLDKIVQEVLAGPQVLLIDGVDEAIVIDGRTWLSRSPDEPELEKATRGPADGFVETLLFNVNAVRRRIRDANFRAEVLQVGKRSKNDVALLYIKDIINKDLVDRVREKLKNVDIDGLPLGDKSIEEIITGGTINPLPLVRYTERPDNVAAHLLEGHLAIIVDNSPTALVLPAPFLSHIQTLEVYRKGPVIGTYLSLIRTMAIFISVFLPAVWLLMATNKEILPDFLEFIGVRQESTIGLGLQFILASLGIDLIRIASIQTPSTLATSLSLIGALLLGDFAVKVGLFSPEVILYMAISAISNFAIPGYELALVLKLCRFVFLLAAIFGGIWGFIISLVVVLLWMVFTKSFGVYYMWPIIPFDYQALKSYLVRQTVMDLSHIRPEALKTQDKDRTVKEDDKERNRE</sequence>
<dbReference type="KEGG" id="hor:Hore_07080"/>
<dbReference type="PIRSF" id="PIRSF005690">
    <property type="entry name" value="GerBA"/>
    <property type="match status" value="1"/>
</dbReference>
<dbReference type="GO" id="GO:0016020">
    <property type="term" value="C:membrane"/>
    <property type="evidence" value="ECO:0007669"/>
    <property type="project" value="InterPro"/>
</dbReference>
<keyword evidence="3" id="KW-1133">Transmembrane helix</keyword>
<keyword evidence="5" id="KW-1185">Reference proteome</keyword>
<evidence type="ECO:0000313" key="4">
    <source>
        <dbReference type="EMBL" id="ACL69465.1"/>
    </source>
</evidence>
<dbReference type="EMBL" id="CP001098">
    <property type="protein sequence ID" value="ACL69465.1"/>
    <property type="molecule type" value="Genomic_DNA"/>
</dbReference>
<dbReference type="OrthoDB" id="1726708at2"/>
<dbReference type="InterPro" id="IPR004995">
    <property type="entry name" value="Spore_Ger"/>
</dbReference>
<dbReference type="PANTHER" id="PTHR22550:SF9">
    <property type="entry name" value="STAGE V SPORULATION PROTEIN AF"/>
    <property type="match status" value="1"/>
</dbReference>
<dbReference type="GO" id="GO:0009847">
    <property type="term" value="P:spore germination"/>
    <property type="evidence" value="ECO:0007669"/>
    <property type="project" value="InterPro"/>
</dbReference>
<proteinExistence type="inferred from homology"/>
<feature type="transmembrane region" description="Helical" evidence="3">
    <location>
        <begin position="362"/>
        <end position="382"/>
    </location>
</feature>
<dbReference type="eggNOG" id="COG0697">
    <property type="taxonomic scope" value="Bacteria"/>
</dbReference>
<evidence type="ECO:0000256" key="2">
    <source>
        <dbReference type="ARBA" id="ARBA00023136"/>
    </source>
</evidence>
<protein>
    <submittedName>
        <fullName evidence="4">GerA spore germination protein</fullName>
    </submittedName>
</protein>
<evidence type="ECO:0000256" key="3">
    <source>
        <dbReference type="SAM" id="Phobius"/>
    </source>
</evidence>
<dbReference type="AlphaFoldDB" id="B8CVZ6"/>
<organism evidence="4 5">
    <name type="scientific">Halothermothrix orenii (strain H 168 / OCM 544 / DSM 9562)</name>
    <dbReference type="NCBI Taxonomy" id="373903"/>
    <lineage>
        <taxon>Bacteria</taxon>
        <taxon>Bacillati</taxon>
        <taxon>Bacillota</taxon>
        <taxon>Clostridia</taxon>
        <taxon>Halanaerobiales</taxon>
        <taxon>Halothermotrichaceae</taxon>
        <taxon>Halothermothrix</taxon>
    </lineage>
</organism>